<dbReference type="InterPro" id="IPR036388">
    <property type="entry name" value="WH-like_DNA-bd_sf"/>
</dbReference>
<evidence type="ECO:0000256" key="2">
    <source>
        <dbReference type="ARBA" id="ARBA00023012"/>
    </source>
</evidence>
<evidence type="ECO:0000256" key="4">
    <source>
        <dbReference type="ARBA" id="ARBA00023125"/>
    </source>
</evidence>
<dbReference type="PROSITE" id="PS50110">
    <property type="entry name" value="RESPONSE_REGULATORY"/>
    <property type="match status" value="1"/>
</dbReference>
<dbReference type="InterPro" id="IPR001867">
    <property type="entry name" value="OmpR/PhoB-type_DNA-bd"/>
</dbReference>
<dbReference type="AlphaFoldDB" id="D4H8R3"/>
<evidence type="ECO:0000256" key="3">
    <source>
        <dbReference type="ARBA" id="ARBA00023015"/>
    </source>
</evidence>
<feature type="modified residue" description="4-aspartylphosphate" evidence="6">
    <location>
        <position position="51"/>
    </location>
</feature>
<dbReference type="InterPro" id="IPR001789">
    <property type="entry name" value="Sig_transdc_resp-reg_receiver"/>
</dbReference>
<organism evidence="10 11">
    <name type="scientific">Denitrovibrio acetiphilus (strain DSM 12809 / NBRC 114555 / N2460)</name>
    <dbReference type="NCBI Taxonomy" id="522772"/>
    <lineage>
        <taxon>Bacteria</taxon>
        <taxon>Pseudomonadati</taxon>
        <taxon>Deferribacterota</taxon>
        <taxon>Deferribacteres</taxon>
        <taxon>Deferribacterales</taxon>
        <taxon>Geovibrionaceae</taxon>
        <taxon>Denitrovibrio</taxon>
    </lineage>
</organism>
<dbReference type="PANTHER" id="PTHR48111:SF22">
    <property type="entry name" value="REGULATOR OF RPOS"/>
    <property type="match status" value="1"/>
</dbReference>
<dbReference type="InterPro" id="IPR039420">
    <property type="entry name" value="WalR-like"/>
</dbReference>
<name>D4H8R3_DENA2</name>
<dbReference type="GO" id="GO:0032993">
    <property type="term" value="C:protein-DNA complex"/>
    <property type="evidence" value="ECO:0007669"/>
    <property type="project" value="TreeGrafter"/>
</dbReference>
<dbReference type="GO" id="GO:0006355">
    <property type="term" value="P:regulation of DNA-templated transcription"/>
    <property type="evidence" value="ECO:0007669"/>
    <property type="project" value="InterPro"/>
</dbReference>
<evidence type="ECO:0000259" key="8">
    <source>
        <dbReference type="PROSITE" id="PS50110"/>
    </source>
</evidence>
<dbReference type="STRING" id="522772.Dacet_1647"/>
<evidence type="ECO:0000256" key="6">
    <source>
        <dbReference type="PROSITE-ProRule" id="PRU00169"/>
    </source>
</evidence>
<accession>D4H8R3</accession>
<evidence type="ECO:0000313" key="10">
    <source>
        <dbReference type="EMBL" id="ADD68412.1"/>
    </source>
</evidence>
<dbReference type="Pfam" id="PF00486">
    <property type="entry name" value="Trans_reg_C"/>
    <property type="match status" value="1"/>
</dbReference>
<dbReference type="Gene3D" id="3.40.50.2300">
    <property type="match status" value="1"/>
</dbReference>
<evidence type="ECO:0000259" key="9">
    <source>
        <dbReference type="PROSITE" id="PS51755"/>
    </source>
</evidence>
<keyword evidence="5" id="KW-0804">Transcription</keyword>
<keyword evidence="4 7" id="KW-0238">DNA-binding</keyword>
<dbReference type="EMBL" id="CP001968">
    <property type="protein sequence ID" value="ADD68412.1"/>
    <property type="molecule type" value="Genomic_DNA"/>
</dbReference>
<dbReference type="PANTHER" id="PTHR48111">
    <property type="entry name" value="REGULATOR OF RPOS"/>
    <property type="match status" value="1"/>
</dbReference>
<feature type="domain" description="Response regulatory" evidence="8">
    <location>
        <begin position="2"/>
        <end position="117"/>
    </location>
</feature>
<dbReference type="KEGG" id="dap:Dacet_1647"/>
<feature type="DNA-binding region" description="OmpR/PhoB-type" evidence="7">
    <location>
        <begin position="125"/>
        <end position="222"/>
    </location>
</feature>
<evidence type="ECO:0000256" key="7">
    <source>
        <dbReference type="PROSITE-ProRule" id="PRU01091"/>
    </source>
</evidence>
<keyword evidence="1 6" id="KW-0597">Phosphoprotein</keyword>
<gene>
    <name evidence="10" type="ordered locus">Dacet_1647</name>
</gene>
<dbReference type="RefSeq" id="WP_013010923.1">
    <property type="nucleotide sequence ID" value="NC_013943.1"/>
</dbReference>
<dbReference type="PROSITE" id="PS51755">
    <property type="entry name" value="OMPR_PHOB"/>
    <property type="match status" value="1"/>
</dbReference>
<dbReference type="Pfam" id="PF00072">
    <property type="entry name" value="Response_reg"/>
    <property type="match status" value="1"/>
</dbReference>
<proteinExistence type="predicted"/>
<dbReference type="GO" id="GO:0000976">
    <property type="term" value="F:transcription cis-regulatory region binding"/>
    <property type="evidence" value="ECO:0007669"/>
    <property type="project" value="TreeGrafter"/>
</dbReference>
<feature type="domain" description="OmpR/PhoB-type" evidence="9">
    <location>
        <begin position="125"/>
        <end position="222"/>
    </location>
</feature>
<evidence type="ECO:0000313" key="11">
    <source>
        <dbReference type="Proteomes" id="UP000002012"/>
    </source>
</evidence>
<dbReference type="SUPFAM" id="SSF52172">
    <property type="entry name" value="CheY-like"/>
    <property type="match status" value="1"/>
</dbReference>
<sequence precursor="true">MRILLVEDDFDLSENIIDFLTDCGYDCDFAYNGIVAVDLIKQNPYDLIILDIGLPGINGFEVCRIVRQDLKLNTPVIMLTALISLDDKLSGFQAGTDDYLPKPFDMPELQARIEALAKRTRPVQNHVLTVGSLVYDVEQGILTRNNIELQLPPVCMHILRILMEASPNLVSKSELEYAIWGHTPPETDALKAHLYTLRNIIDKPFSKNMLVTVRGQGYKVVASE</sequence>
<dbReference type="eggNOG" id="COG0745">
    <property type="taxonomic scope" value="Bacteria"/>
</dbReference>
<dbReference type="FunFam" id="3.40.50.2300:FF:000001">
    <property type="entry name" value="DNA-binding response regulator PhoB"/>
    <property type="match status" value="1"/>
</dbReference>
<keyword evidence="11" id="KW-1185">Reference proteome</keyword>
<dbReference type="OrthoDB" id="9802426at2"/>
<dbReference type="Proteomes" id="UP000002012">
    <property type="component" value="Chromosome"/>
</dbReference>
<dbReference type="CDD" id="cd00383">
    <property type="entry name" value="trans_reg_C"/>
    <property type="match status" value="1"/>
</dbReference>
<dbReference type="InParanoid" id="D4H8R3"/>
<evidence type="ECO:0000256" key="5">
    <source>
        <dbReference type="ARBA" id="ARBA00023163"/>
    </source>
</evidence>
<dbReference type="Gene3D" id="1.10.10.10">
    <property type="entry name" value="Winged helix-like DNA-binding domain superfamily/Winged helix DNA-binding domain"/>
    <property type="match status" value="1"/>
</dbReference>
<dbReference type="InterPro" id="IPR011006">
    <property type="entry name" value="CheY-like_superfamily"/>
</dbReference>
<evidence type="ECO:0000256" key="1">
    <source>
        <dbReference type="ARBA" id="ARBA00022553"/>
    </source>
</evidence>
<dbReference type="PaxDb" id="522772-Dacet_1647"/>
<keyword evidence="3" id="KW-0805">Transcription regulation</keyword>
<dbReference type="SMART" id="SM00862">
    <property type="entry name" value="Trans_reg_C"/>
    <property type="match status" value="1"/>
</dbReference>
<dbReference type="GO" id="GO:0000156">
    <property type="term" value="F:phosphorelay response regulator activity"/>
    <property type="evidence" value="ECO:0007669"/>
    <property type="project" value="TreeGrafter"/>
</dbReference>
<dbReference type="SMART" id="SM00448">
    <property type="entry name" value="REC"/>
    <property type="match status" value="1"/>
</dbReference>
<dbReference type="HOGENOM" id="CLU_000445_30_1_0"/>
<dbReference type="GO" id="GO:0005829">
    <property type="term" value="C:cytosol"/>
    <property type="evidence" value="ECO:0007669"/>
    <property type="project" value="TreeGrafter"/>
</dbReference>
<dbReference type="Gene3D" id="6.10.250.690">
    <property type="match status" value="1"/>
</dbReference>
<keyword evidence="2" id="KW-0902">Two-component regulatory system</keyword>
<reference evidence="10 11" key="1">
    <citation type="journal article" date="2010" name="Stand. Genomic Sci.">
        <title>Complete genome sequence of Denitrovibrio acetiphilus type strain (N2460).</title>
        <authorList>
            <person name="Kiss H."/>
            <person name="Lang E."/>
            <person name="Lapidus A."/>
            <person name="Copeland A."/>
            <person name="Nolan M."/>
            <person name="Glavina Del Rio T."/>
            <person name="Chen F."/>
            <person name="Lucas S."/>
            <person name="Tice H."/>
            <person name="Cheng J.F."/>
            <person name="Han C."/>
            <person name="Goodwin L."/>
            <person name="Pitluck S."/>
            <person name="Liolios K."/>
            <person name="Pati A."/>
            <person name="Ivanova N."/>
            <person name="Mavromatis K."/>
            <person name="Chen A."/>
            <person name="Palaniappan K."/>
            <person name="Land M."/>
            <person name="Hauser L."/>
            <person name="Chang Y.J."/>
            <person name="Jeffries C.D."/>
            <person name="Detter J.C."/>
            <person name="Brettin T."/>
            <person name="Spring S."/>
            <person name="Rohde M."/>
            <person name="Goker M."/>
            <person name="Woyke T."/>
            <person name="Bristow J."/>
            <person name="Eisen J.A."/>
            <person name="Markowitz V."/>
            <person name="Hugenholtz P."/>
            <person name="Kyrpides N.C."/>
            <person name="Klenk H.P."/>
        </authorList>
    </citation>
    <scope>NUCLEOTIDE SEQUENCE [LARGE SCALE GENOMIC DNA]</scope>
    <source>
        <strain evidence="11">DSM 12809 / NBRC 114555 / N2460</strain>
    </source>
</reference>
<protein>
    <submittedName>
        <fullName evidence="10">Two component transcriptional regulator, winged helix family</fullName>
    </submittedName>
</protein>